<evidence type="ECO:0000313" key="2">
    <source>
        <dbReference type="EMBL" id="EFH61669.1"/>
    </source>
</evidence>
<protein>
    <submittedName>
        <fullName evidence="2">Predicted protein</fullName>
    </submittedName>
</protein>
<keyword evidence="1" id="KW-0812">Transmembrane</keyword>
<gene>
    <name evidence="2" type="ORF">ARALYDRAFT_673041</name>
</gene>
<dbReference type="Proteomes" id="UP000008694">
    <property type="component" value="Unassembled WGS sequence"/>
</dbReference>
<dbReference type="EMBL" id="GL348715">
    <property type="protein sequence ID" value="EFH61669.1"/>
    <property type="molecule type" value="Genomic_DNA"/>
</dbReference>
<evidence type="ECO:0000313" key="3">
    <source>
        <dbReference type="Proteomes" id="UP000008694"/>
    </source>
</evidence>
<dbReference type="Gramene" id="Al_scaffold_0003_2238">
    <property type="protein sequence ID" value="Al_scaffold_0003_2238"/>
    <property type="gene ID" value="Al_scaffold_0003_2238"/>
</dbReference>
<keyword evidence="1" id="KW-0472">Membrane</keyword>
<organism evidence="3">
    <name type="scientific">Arabidopsis lyrata subsp. lyrata</name>
    <name type="common">Lyre-leaved rock-cress</name>
    <dbReference type="NCBI Taxonomy" id="81972"/>
    <lineage>
        <taxon>Eukaryota</taxon>
        <taxon>Viridiplantae</taxon>
        <taxon>Streptophyta</taxon>
        <taxon>Embryophyta</taxon>
        <taxon>Tracheophyta</taxon>
        <taxon>Spermatophyta</taxon>
        <taxon>Magnoliopsida</taxon>
        <taxon>eudicotyledons</taxon>
        <taxon>Gunneridae</taxon>
        <taxon>Pentapetalae</taxon>
        <taxon>rosids</taxon>
        <taxon>malvids</taxon>
        <taxon>Brassicales</taxon>
        <taxon>Brassicaceae</taxon>
        <taxon>Camelineae</taxon>
        <taxon>Arabidopsis</taxon>
    </lineage>
</organism>
<keyword evidence="1" id="KW-1133">Transmembrane helix</keyword>
<reference evidence="3" key="1">
    <citation type="journal article" date="2011" name="Nat. Genet.">
        <title>The Arabidopsis lyrata genome sequence and the basis of rapid genome size change.</title>
        <authorList>
            <person name="Hu T.T."/>
            <person name="Pattyn P."/>
            <person name="Bakker E.G."/>
            <person name="Cao J."/>
            <person name="Cheng J.-F."/>
            <person name="Clark R.M."/>
            <person name="Fahlgren N."/>
            <person name="Fawcett J.A."/>
            <person name="Grimwood J."/>
            <person name="Gundlach H."/>
            <person name="Haberer G."/>
            <person name="Hollister J.D."/>
            <person name="Ossowski S."/>
            <person name="Ottilar R.P."/>
            <person name="Salamov A.A."/>
            <person name="Schneeberger K."/>
            <person name="Spannagl M."/>
            <person name="Wang X."/>
            <person name="Yang L."/>
            <person name="Nasrallah M.E."/>
            <person name="Bergelson J."/>
            <person name="Carrington J.C."/>
            <person name="Gaut B.S."/>
            <person name="Schmutz J."/>
            <person name="Mayer K.F.X."/>
            <person name="Van de Peer Y."/>
            <person name="Grigoriev I.V."/>
            <person name="Nordborg M."/>
            <person name="Weigel D."/>
            <person name="Guo Y.-L."/>
        </authorList>
    </citation>
    <scope>NUCLEOTIDE SEQUENCE [LARGE SCALE GENOMIC DNA]</scope>
    <source>
        <strain evidence="3">cv. MN47</strain>
    </source>
</reference>
<sequence length="72" mass="8485">QVSFSLLQTFSLFLFYLLSSPYPFLSIIICYFPLFCHIAPYIYPHVLIHSYTHPHIHAYLAFTGFLTQPHHL</sequence>
<keyword evidence="3" id="KW-1185">Reference proteome</keyword>
<name>D7KZX8_ARALL</name>
<evidence type="ECO:0000256" key="1">
    <source>
        <dbReference type="SAM" id="Phobius"/>
    </source>
</evidence>
<feature type="transmembrane region" description="Helical" evidence="1">
    <location>
        <begin position="22"/>
        <end position="43"/>
    </location>
</feature>
<accession>D7KZX8</accession>
<feature type="non-terminal residue" evidence="2">
    <location>
        <position position="1"/>
    </location>
</feature>
<dbReference type="AlphaFoldDB" id="D7KZX8"/>
<dbReference type="HOGENOM" id="CLU_2729684_0_0_1"/>
<proteinExistence type="predicted"/>
<dbReference type="STRING" id="81972.D7KZX8"/>